<evidence type="ECO:0000313" key="2">
    <source>
        <dbReference type="Proteomes" id="UP000007879"/>
    </source>
</evidence>
<keyword evidence="2" id="KW-1185">Reference proteome</keyword>
<organism evidence="1">
    <name type="scientific">Amphimedon queenslandica</name>
    <name type="common">Sponge</name>
    <dbReference type="NCBI Taxonomy" id="400682"/>
    <lineage>
        <taxon>Eukaryota</taxon>
        <taxon>Metazoa</taxon>
        <taxon>Porifera</taxon>
        <taxon>Demospongiae</taxon>
        <taxon>Heteroscleromorpha</taxon>
        <taxon>Haplosclerida</taxon>
        <taxon>Niphatidae</taxon>
        <taxon>Amphimedon</taxon>
    </lineage>
</organism>
<dbReference type="Gene3D" id="1.10.533.10">
    <property type="entry name" value="Death Domain, Fas"/>
    <property type="match status" value="1"/>
</dbReference>
<evidence type="ECO:0008006" key="3">
    <source>
        <dbReference type="Google" id="ProtNLM"/>
    </source>
</evidence>
<accession>A0A1X7TAR0</accession>
<gene>
    <name evidence="1" type="primary">109588997</name>
</gene>
<dbReference type="KEGG" id="aqu:109588997"/>
<dbReference type="InParanoid" id="A0A1X7TAR0"/>
<dbReference type="Proteomes" id="UP000007879">
    <property type="component" value="Unassembled WGS sequence"/>
</dbReference>
<name>A0A1X7TAR0_AMPQE</name>
<dbReference type="SUPFAM" id="SSF47986">
    <property type="entry name" value="DEATH domain"/>
    <property type="match status" value="1"/>
</dbReference>
<dbReference type="InterPro" id="IPR011029">
    <property type="entry name" value="DEATH-like_dom_sf"/>
</dbReference>
<proteinExistence type="predicted"/>
<protein>
    <recommendedName>
        <fullName evidence="3">CARD domain-containing protein</fullName>
    </recommendedName>
</protein>
<sequence>MNAHPYILIIYLYVAESNSSRNEEGTFRSDIAYRVMTEYTGMIKEKVGLYPLVDRLVENRVISHVEKDQIIDTSTVLTADQRMDKLLSLLKESIKEDGEDFGLFLEIIKHVDTKRADRLAQTLLDKYKDYYVI</sequence>
<dbReference type="AlphaFoldDB" id="A0A1X7TAR0"/>
<dbReference type="EnsemblMetazoa" id="XM_020005117.1">
    <property type="protein sequence ID" value="XP_019860676.1"/>
    <property type="gene ID" value="LOC109588997"/>
</dbReference>
<reference evidence="2" key="1">
    <citation type="journal article" date="2010" name="Nature">
        <title>The Amphimedon queenslandica genome and the evolution of animal complexity.</title>
        <authorList>
            <person name="Srivastava M."/>
            <person name="Simakov O."/>
            <person name="Chapman J."/>
            <person name="Fahey B."/>
            <person name="Gauthier M.E."/>
            <person name="Mitros T."/>
            <person name="Richards G.S."/>
            <person name="Conaco C."/>
            <person name="Dacre M."/>
            <person name="Hellsten U."/>
            <person name="Larroux C."/>
            <person name="Putnam N.H."/>
            <person name="Stanke M."/>
            <person name="Adamska M."/>
            <person name="Darling A."/>
            <person name="Degnan S.M."/>
            <person name="Oakley T.H."/>
            <person name="Plachetzki D.C."/>
            <person name="Zhai Y."/>
            <person name="Adamski M."/>
            <person name="Calcino A."/>
            <person name="Cummins S.F."/>
            <person name="Goodstein D.M."/>
            <person name="Harris C."/>
            <person name="Jackson D.J."/>
            <person name="Leys S.P."/>
            <person name="Shu S."/>
            <person name="Woodcroft B.J."/>
            <person name="Vervoort M."/>
            <person name="Kosik K.S."/>
            <person name="Manning G."/>
            <person name="Degnan B.M."/>
            <person name="Rokhsar D.S."/>
        </authorList>
    </citation>
    <scope>NUCLEOTIDE SEQUENCE [LARGE SCALE GENOMIC DNA]</scope>
</reference>
<reference evidence="1" key="2">
    <citation type="submission" date="2017-05" db="UniProtKB">
        <authorList>
            <consortium name="EnsemblMetazoa"/>
        </authorList>
    </citation>
    <scope>IDENTIFICATION</scope>
</reference>
<evidence type="ECO:0000313" key="1">
    <source>
        <dbReference type="EnsemblMetazoa" id="Aqu2.1.11404_001"/>
    </source>
</evidence>
<dbReference type="EnsemblMetazoa" id="Aqu2.1.11404_001">
    <property type="protein sequence ID" value="Aqu2.1.11404_001"/>
    <property type="gene ID" value="Aqu2.1.11404"/>
</dbReference>